<dbReference type="GO" id="GO:0000287">
    <property type="term" value="F:magnesium ion binding"/>
    <property type="evidence" value="ECO:0007669"/>
    <property type="project" value="UniProtKB-UniRule"/>
</dbReference>
<dbReference type="PANTHER" id="PTHR30621:SF0">
    <property type="entry name" value="BIFUNCTIONAL GLUTAMINE SYNTHETASE ADENYLYLTRANSFERASE_ADENYLYL-REMOVING ENZYME"/>
    <property type="match status" value="1"/>
</dbReference>
<evidence type="ECO:0000256" key="7">
    <source>
        <dbReference type="HAMAP-Rule" id="MF_00802"/>
    </source>
</evidence>
<feature type="region of interest" description="Adenylyl removase" evidence="7">
    <location>
        <begin position="1"/>
        <end position="411"/>
    </location>
</feature>
<keyword evidence="4 7" id="KW-0067">ATP-binding</keyword>
<feature type="region of interest" description="Adenylyl transferase" evidence="7">
    <location>
        <begin position="421"/>
        <end position="896"/>
    </location>
</feature>
<dbReference type="FunFam" id="3.30.460.10:FF:000009">
    <property type="entry name" value="Bifunctional glutamine synthetase adenylyltransferase/adenylyl-removing enzyme"/>
    <property type="match status" value="1"/>
</dbReference>
<dbReference type="GO" id="GO:0047388">
    <property type="term" value="F:[glutamine synthetase]-adenylyl-L-tyrosine phosphorylase activity"/>
    <property type="evidence" value="ECO:0007669"/>
    <property type="project" value="UniProtKB-EC"/>
</dbReference>
<dbReference type="PANTHER" id="PTHR30621">
    <property type="entry name" value="GLUTAMINE SYNTHETASE ADENYLYLTRANSFERASE"/>
    <property type="match status" value="1"/>
</dbReference>
<feature type="domain" description="PII-uridylyltransferase/Glutamine-synthetase adenylyltransferase" evidence="9">
    <location>
        <begin position="775"/>
        <end position="859"/>
    </location>
</feature>
<dbReference type="Gene3D" id="1.20.120.330">
    <property type="entry name" value="Nucleotidyltransferases domain 2"/>
    <property type="match status" value="2"/>
</dbReference>
<evidence type="ECO:0000259" key="8">
    <source>
        <dbReference type="Pfam" id="PF03710"/>
    </source>
</evidence>
<dbReference type="FunFam" id="1.20.120.330:FF:000005">
    <property type="entry name" value="Bifunctional glutamine synthetase adenylyltransferase/adenylyl-removing enzyme"/>
    <property type="match status" value="1"/>
</dbReference>
<keyword evidence="2 7" id="KW-0548">Nucleotidyltransferase</keyword>
<dbReference type="CDD" id="cd05401">
    <property type="entry name" value="NT_GlnE_GlnD_like"/>
    <property type="match status" value="2"/>
</dbReference>
<reference evidence="10 11" key="1">
    <citation type="submission" date="2015-07" db="EMBL/GenBank/DDBJ databases">
        <title>Draft genome sequence of the Amantichitinum ursilacus IGB-41, a new chitin-degrading bacterium.</title>
        <authorList>
            <person name="Kirstahler P."/>
            <person name="Guenther M."/>
            <person name="Grumaz C."/>
            <person name="Rupp S."/>
            <person name="Zibek S."/>
            <person name="Sohn K."/>
        </authorList>
    </citation>
    <scope>NUCLEOTIDE SEQUENCE [LARGE SCALE GENOMIC DNA]</scope>
    <source>
        <strain evidence="10 11">IGB-41</strain>
    </source>
</reference>
<dbReference type="Gene3D" id="3.30.460.10">
    <property type="entry name" value="Beta Polymerase, domain 2"/>
    <property type="match status" value="2"/>
</dbReference>
<comment type="catalytic activity">
    <reaction evidence="7">
        <text>[glutamine synthetase]-O(4)-(5'-adenylyl)-L-tyrosine + phosphate = [glutamine synthetase]-L-tyrosine + ADP</text>
        <dbReference type="Rhea" id="RHEA:43716"/>
        <dbReference type="Rhea" id="RHEA-COMP:10660"/>
        <dbReference type="Rhea" id="RHEA-COMP:10661"/>
        <dbReference type="ChEBI" id="CHEBI:43474"/>
        <dbReference type="ChEBI" id="CHEBI:46858"/>
        <dbReference type="ChEBI" id="CHEBI:83624"/>
        <dbReference type="ChEBI" id="CHEBI:456216"/>
        <dbReference type="EC" id="2.7.7.89"/>
    </reaction>
</comment>
<dbReference type="GO" id="GO:0008882">
    <property type="term" value="F:[glutamate-ammonia-ligase] adenylyltransferase activity"/>
    <property type="evidence" value="ECO:0007669"/>
    <property type="project" value="UniProtKB-UniRule"/>
</dbReference>
<dbReference type="STRING" id="857265.WG78_03015"/>
<dbReference type="GO" id="GO:0000820">
    <property type="term" value="P:regulation of glutamine family amino acid metabolic process"/>
    <property type="evidence" value="ECO:0007669"/>
    <property type="project" value="UniProtKB-UniRule"/>
</dbReference>
<keyword evidence="6 7" id="KW-0511">Multifunctional enzyme</keyword>
<protein>
    <recommendedName>
        <fullName evidence="7">Bifunctional glutamine synthetase adenylyltransferase/adenylyl-removing enzyme</fullName>
    </recommendedName>
    <alternativeName>
        <fullName evidence="7">ATP:glutamine synthetase adenylyltransferase</fullName>
    </alternativeName>
    <alternativeName>
        <fullName evidence="7">ATase</fullName>
    </alternativeName>
    <domain>
        <recommendedName>
            <fullName evidence="7">Glutamine synthetase adenylyl-L-tyrosine phosphorylase</fullName>
            <ecNumber evidence="7">2.7.7.89</ecNumber>
        </recommendedName>
        <alternativeName>
            <fullName evidence="7">Adenylyl removase</fullName>
            <shortName evidence="7">AR</shortName>
            <shortName evidence="7">AT-N</shortName>
        </alternativeName>
    </domain>
    <domain>
        <recommendedName>
            <fullName evidence="7">Glutamine synthetase adenylyl transferase</fullName>
            <ecNumber evidence="7">2.7.7.42</ecNumber>
        </recommendedName>
        <alternativeName>
            <fullName evidence="7">Adenylyl transferase</fullName>
            <shortName evidence="7">AT</shortName>
            <shortName evidence="7">AT-C</shortName>
        </alternativeName>
    </domain>
</protein>
<evidence type="ECO:0000256" key="1">
    <source>
        <dbReference type="ARBA" id="ARBA00022679"/>
    </source>
</evidence>
<dbReference type="GO" id="GO:0005524">
    <property type="term" value="F:ATP binding"/>
    <property type="evidence" value="ECO:0007669"/>
    <property type="project" value="UniProtKB-UniRule"/>
</dbReference>
<sequence>MDPVNYPTLNAGLQHSRYLQRVFTRNPALAEHTAASLGQPFARADMESALEGLARDDDNVARQRLRALRTAVMARLICRELAGLSNLDEAVSTVSDLAEVTVAAALANAQAQTELRYGQPIGEETGTPQQLIVVGMGKLGGRELNVSSDIDLIFVYPEDGETTGPRQISNHEYFAYVGKALIQLIAQPTDDGFVFRVDMRLRPFGDAGPLVSSFAALENYLLTQGREWERYAWIKGRALTGDADALMQLVTPFVYRKYLDYGAYRSMRELHSQIRHEVLRKDRYDNIKLGPGGIREVEFIGQVFQLIRGGRDKPLRERPTRTILNELARQGLIPADAVRELLGAYTFLRNVEHRLMYIDDAQTQTLPTGDDDSMRLARSMGFVAWDQFYNTLAYWRSLVSRHFEQVFTAPQSEDENHPQAALWQHAQEGEGIDPRLAELGYKDPPEIRRRLAAMQNSGRYQQMPERSRQRMDSILPPLIEVAAGYPNPDATLSRILDLLEAISRRESYLALLAEHPQTLKRLASLYSASDWVSSYLTRHPILLDELLDVRLLYQAPDWTELGRQLRAQMQEHADDTEARMDLLRNFQHTQVFRLVAQDIAGHLPLETLSDHLSDLADLCLQVTLEQTWRDLNKKHCETPSFAVIGYGKLGGKELGYASDLDLVFLYQDEHPDASETYGRYAKRVVNWLTTLTPAGLLYDIDLRLRPNGASGFLVSSIDAFIQYQNEAAWMWEHQALSRARYAAGDAEVGKAFERVRCEVLRRPRDIVALRAEVRDMRQRMRETHPDKPDDVKHRRGGIVDVEFIVQFLVLGYAHQFVDLTANRGNIALLGTAAEHGLIEQWAAEDARVGYRELRRLQHTSRLSGTTPSAETLEGLGTYMASIRHLWQTLFEDDAEA</sequence>
<keyword evidence="3 7" id="KW-0547">Nucleotide-binding</keyword>
<keyword evidence="1 7" id="KW-0808">Transferase</keyword>
<dbReference type="OrthoDB" id="9759366at2"/>
<keyword evidence="5 7" id="KW-0460">Magnesium</keyword>
<dbReference type="PATRIC" id="fig|857265.3.peg.619"/>
<evidence type="ECO:0000256" key="6">
    <source>
        <dbReference type="ARBA" id="ARBA00023268"/>
    </source>
</evidence>
<dbReference type="GO" id="GO:0005829">
    <property type="term" value="C:cytosol"/>
    <property type="evidence" value="ECO:0007669"/>
    <property type="project" value="TreeGrafter"/>
</dbReference>
<dbReference type="AlphaFoldDB" id="A0A0N0GQJ1"/>
<dbReference type="InterPro" id="IPR043519">
    <property type="entry name" value="NT_sf"/>
</dbReference>
<dbReference type="EMBL" id="LAQT01000002">
    <property type="protein sequence ID" value="KPC54511.1"/>
    <property type="molecule type" value="Genomic_DNA"/>
</dbReference>
<dbReference type="Proteomes" id="UP000037939">
    <property type="component" value="Unassembled WGS sequence"/>
</dbReference>
<dbReference type="NCBIfam" id="NF008292">
    <property type="entry name" value="PRK11072.1"/>
    <property type="match status" value="1"/>
</dbReference>
<comment type="similarity">
    <text evidence="7">Belongs to the GlnE family.</text>
</comment>
<organism evidence="10 11">
    <name type="scientific">Amantichitinum ursilacus</name>
    <dbReference type="NCBI Taxonomy" id="857265"/>
    <lineage>
        <taxon>Bacteria</taxon>
        <taxon>Pseudomonadati</taxon>
        <taxon>Pseudomonadota</taxon>
        <taxon>Betaproteobacteria</taxon>
        <taxon>Neisseriales</taxon>
        <taxon>Chitinibacteraceae</taxon>
        <taxon>Amantichitinum</taxon>
    </lineage>
</organism>
<dbReference type="EC" id="2.7.7.89" evidence="7"/>
<feature type="domain" description="PII-uridylyltransferase/Glutamine-synthetase adenylyltransferase" evidence="9">
    <location>
        <begin position="269"/>
        <end position="407"/>
    </location>
</feature>
<dbReference type="Pfam" id="PF08335">
    <property type="entry name" value="GlnD_UR_UTase"/>
    <property type="match status" value="2"/>
</dbReference>
<dbReference type="InterPro" id="IPR023057">
    <property type="entry name" value="GlnE"/>
</dbReference>
<evidence type="ECO:0000256" key="3">
    <source>
        <dbReference type="ARBA" id="ARBA00022741"/>
    </source>
</evidence>
<comment type="caution">
    <text evidence="10">The sequence shown here is derived from an EMBL/GenBank/DDBJ whole genome shotgun (WGS) entry which is preliminary data.</text>
</comment>
<feature type="domain" description="Glutamate-ammonia ligase adenylyltransferase repeated" evidence="8">
    <location>
        <begin position="520"/>
        <end position="754"/>
    </location>
</feature>
<dbReference type="HAMAP" id="MF_00802">
    <property type="entry name" value="GlnE"/>
    <property type="match status" value="1"/>
</dbReference>
<dbReference type="InterPro" id="IPR013546">
    <property type="entry name" value="PII_UdlTrfase/GS_AdlTrfase"/>
</dbReference>
<comment type="cofactor">
    <cofactor evidence="7">
        <name>Mg(2+)</name>
        <dbReference type="ChEBI" id="CHEBI:18420"/>
    </cofactor>
</comment>
<dbReference type="GO" id="GO:0016874">
    <property type="term" value="F:ligase activity"/>
    <property type="evidence" value="ECO:0007669"/>
    <property type="project" value="UniProtKB-KW"/>
</dbReference>
<keyword evidence="11" id="KW-1185">Reference proteome</keyword>
<proteinExistence type="inferred from homology"/>
<comment type="function">
    <text evidence="7">Involved in the regulation of glutamine synthetase GlnA, a key enzyme in the process to assimilate ammonia. When cellular nitrogen levels are high, the C-terminal adenylyl transferase (AT) inactivates GlnA by covalent transfer of an adenylyl group from ATP to specific tyrosine residue of GlnA, thus reducing its activity. Conversely, when nitrogen levels are low, the N-terminal adenylyl removase (AR) activates GlnA by removing the adenylyl group by phosphorolysis, increasing its activity. The regulatory region of GlnE binds the signal transduction protein PII (GlnB) which indicates the nitrogen status of the cell.</text>
</comment>
<feature type="domain" description="Glutamate-ammonia ligase adenylyltransferase repeated" evidence="8">
    <location>
        <begin position="14"/>
        <end position="245"/>
    </location>
</feature>
<accession>A0A0N0GQJ1</accession>
<dbReference type="SUPFAM" id="SSF81301">
    <property type="entry name" value="Nucleotidyltransferase"/>
    <property type="match status" value="2"/>
</dbReference>
<dbReference type="RefSeq" id="WP_053936303.1">
    <property type="nucleotide sequence ID" value="NZ_LAQT01000002.1"/>
</dbReference>
<dbReference type="Gene3D" id="1.20.120.1510">
    <property type="match status" value="1"/>
</dbReference>
<evidence type="ECO:0000313" key="11">
    <source>
        <dbReference type="Proteomes" id="UP000037939"/>
    </source>
</evidence>
<dbReference type="Pfam" id="PF03710">
    <property type="entry name" value="GlnE"/>
    <property type="match status" value="2"/>
</dbReference>
<dbReference type="SUPFAM" id="SSF81593">
    <property type="entry name" value="Nucleotidyltransferase substrate binding subunit/domain"/>
    <property type="match status" value="2"/>
</dbReference>
<comment type="catalytic activity">
    <reaction evidence="7">
        <text>[glutamine synthetase]-L-tyrosine + ATP = [glutamine synthetase]-O(4)-(5'-adenylyl)-L-tyrosine + diphosphate</text>
        <dbReference type="Rhea" id="RHEA:18589"/>
        <dbReference type="Rhea" id="RHEA-COMP:10660"/>
        <dbReference type="Rhea" id="RHEA-COMP:10661"/>
        <dbReference type="ChEBI" id="CHEBI:30616"/>
        <dbReference type="ChEBI" id="CHEBI:33019"/>
        <dbReference type="ChEBI" id="CHEBI:46858"/>
        <dbReference type="ChEBI" id="CHEBI:83624"/>
        <dbReference type="EC" id="2.7.7.42"/>
    </reaction>
</comment>
<dbReference type="InterPro" id="IPR005190">
    <property type="entry name" value="GlnE_rpt_dom"/>
</dbReference>
<evidence type="ECO:0000256" key="5">
    <source>
        <dbReference type="ARBA" id="ARBA00022842"/>
    </source>
</evidence>
<evidence type="ECO:0000259" key="9">
    <source>
        <dbReference type="Pfam" id="PF08335"/>
    </source>
</evidence>
<name>A0A0N0GQJ1_9NEIS</name>
<evidence type="ECO:0000256" key="2">
    <source>
        <dbReference type="ARBA" id="ARBA00022695"/>
    </source>
</evidence>
<evidence type="ECO:0000313" key="10">
    <source>
        <dbReference type="EMBL" id="KPC54511.1"/>
    </source>
</evidence>
<dbReference type="EC" id="2.7.7.42" evidence="7"/>
<gene>
    <name evidence="7 10" type="primary">glnE</name>
    <name evidence="10" type="ORF">WG78_03015</name>
</gene>
<keyword evidence="10" id="KW-0436">Ligase</keyword>
<evidence type="ECO:0000256" key="4">
    <source>
        <dbReference type="ARBA" id="ARBA00022840"/>
    </source>
</evidence>